<keyword evidence="2 7" id="KW-0808">Transferase</keyword>
<accession>A0A501PB90</accession>
<evidence type="ECO:0000256" key="4">
    <source>
        <dbReference type="PIRSR" id="PIRSR005739-1"/>
    </source>
</evidence>
<evidence type="ECO:0000256" key="3">
    <source>
        <dbReference type="ARBA" id="ARBA00022691"/>
    </source>
</evidence>
<dbReference type="GO" id="GO:0046983">
    <property type="term" value="F:protein dimerization activity"/>
    <property type="evidence" value="ECO:0007669"/>
    <property type="project" value="InterPro"/>
</dbReference>
<dbReference type="EMBL" id="VFIY01000018">
    <property type="protein sequence ID" value="TPD57458.1"/>
    <property type="molecule type" value="Genomic_DNA"/>
</dbReference>
<dbReference type="OrthoDB" id="9766840at2"/>
<sequence length="333" mass="36181">MEQGMNPADMVLQMASGLWMSRAVWAVAHFRIADHVEEDGITVEELAEQTGLQPDRLLRLMRIVTAFGIFRALADGSFAATPASAVLRSDSPHSLRAFIDSVFGGEHYEAFGRIGSALSSPATGFEAHFDMPCFEFYTQNPDRGALFAQAMSDFTGPIDETIAAFDFPPFKLAVDIGGSMGTLLSKILPRYPDASGIVFDLPDVAGRARAALADTPRLEAVGGNFFDEVPGDGDLYFLKFILHDWTDAQSVAILKNIRAAMKPDSALYIMEMVLPDDLSPHAGWLLDYNMMAMTGGRERTRSEYESLLAESGFRLDSATPAPPNMTILGAVPA</sequence>
<keyword evidence="8" id="KW-1185">Reference proteome</keyword>
<dbReference type="InterPro" id="IPR036390">
    <property type="entry name" value="WH_DNA-bd_sf"/>
</dbReference>
<evidence type="ECO:0000259" key="6">
    <source>
        <dbReference type="Pfam" id="PF08100"/>
    </source>
</evidence>
<dbReference type="InterPro" id="IPR029063">
    <property type="entry name" value="SAM-dependent_MTases_sf"/>
</dbReference>
<evidence type="ECO:0000256" key="2">
    <source>
        <dbReference type="ARBA" id="ARBA00022679"/>
    </source>
</evidence>
<dbReference type="RefSeq" id="WP_139941773.1">
    <property type="nucleotide sequence ID" value="NZ_JBHSYP010000005.1"/>
</dbReference>
<dbReference type="PANTHER" id="PTHR43712">
    <property type="entry name" value="PUTATIVE (AFU_ORTHOLOGUE AFUA_4G14580)-RELATED"/>
    <property type="match status" value="1"/>
</dbReference>
<feature type="domain" description="O-methyltransferase dimerisation" evidence="6">
    <location>
        <begin position="13"/>
        <end position="87"/>
    </location>
</feature>
<feature type="domain" description="O-methyltransferase C-terminal" evidence="5">
    <location>
        <begin position="124"/>
        <end position="314"/>
    </location>
</feature>
<keyword evidence="3" id="KW-0949">S-adenosyl-L-methionine</keyword>
<dbReference type="Pfam" id="PF00891">
    <property type="entry name" value="Methyltransf_2"/>
    <property type="match status" value="1"/>
</dbReference>
<dbReference type="PIRSF" id="PIRSF005739">
    <property type="entry name" value="O-mtase"/>
    <property type="match status" value="1"/>
</dbReference>
<dbReference type="SUPFAM" id="SSF53335">
    <property type="entry name" value="S-adenosyl-L-methionine-dependent methyltransferases"/>
    <property type="match status" value="1"/>
</dbReference>
<organism evidence="7 8">
    <name type="scientific">Emcibacter nanhaiensis</name>
    <dbReference type="NCBI Taxonomy" id="1505037"/>
    <lineage>
        <taxon>Bacteria</taxon>
        <taxon>Pseudomonadati</taxon>
        <taxon>Pseudomonadota</taxon>
        <taxon>Alphaproteobacteria</taxon>
        <taxon>Emcibacterales</taxon>
        <taxon>Emcibacteraceae</taxon>
        <taxon>Emcibacter</taxon>
    </lineage>
</organism>
<evidence type="ECO:0000313" key="8">
    <source>
        <dbReference type="Proteomes" id="UP000319148"/>
    </source>
</evidence>
<dbReference type="InterPro" id="IPR001077">
    <property type="entry name" value="COMT_C"/>
</dbReference>
<evidence type="ECO:0000313" key="7">
    <source>
        <dbReference type="EMBL" id="TPD57458.1"/>
    </source>
</evidence>
<dbReference type="GO" id="GO:0032259">
    <property type="term" value="P:methylation"/>
    <property type="evidence" value="ECO:0007669"/>
    <property type="project" value="UniProtKB-KW"/>
</dbReference>
<dbReference type="Proteomes" id="UP000319148">
    <property type="component" value="Unassembled WGS sequence"/>
</dbReference>
<dbReference type="SUPFAM" id="SSF46785">
    <property type="entry name" value="Winged helix' DNA-binding domain"/>
    <property type="match status" value="1"/>
</dbReference>
<dbReference type="InterPro" id="IPR016461">
    <property type="entry name" value="COMT-like"/>
</dbReference>
<comment type="caution">
    <text evidence="7">The sequence shown here is derived from an EMBL/GenBank/DDBJ whole genome shotgun (WGS) entry which is preliminary data.</text>
</comment>
<proteinExistence type="predicted"/>
<dbReference type="Pfam" id="PF08100">
    <property type="entry name" value="Dimerisation"/>
    <property type="match status" value="1"/>
</dbReference>
<evidence type="ECO:0000259" key="5">
    <source>
        <dbReference type="Pfam" id="PF00891"/>
    </source>
</evidence>
<dbReference type="GO" id="GO:0008171">
    <property type="term" value="F:O-methyltransferase activity"/>
    <property type="evidence" value="ECO:0007669"/>
    <property type="project" value="InterPro"/>
</dbReference>
<reference evidence="8" key="1">
    <citation type="submission" date="2019-06" db="EMBL/GenBank/DDBJ databases">
        <title>The complete genome of Emcibacter congregatus ZYLT.</title>
        <authorList>
            <person name="Zhao Z."/>
        </authorList>
    </citation>
    <scope>NUCLEOTIDE SEQUENCE [LARGE SCALE GENOMIC DNA]</scope>
    <source>
        <strain evidence="8">MCCC 1A06723</strain>
    </source>
</reference>
<dbReference type="AlphaFoldDB" id="A0A501PB90"/>
<name>A0A501PB90_9PROT</name>
<dbReference type="InterPro" id="IPR036388">
    <property type="entry name" value="WH-like_DNA-bd_sf"/>
</dbReference>
<evidence type="ECO:0000256" key="1">
    <source>
        <dbReference type="ARBA" id="ARBA00022603"/>
    </source>
</evidence>
<gene>
    <name evidence="7" type="ORF">FIV46_15165</name>
</gene>
<feature type="active site" description="Proton acceptor" evidence="4">
    <location>
        <position position="243"/>
    </location>
</feature>
<dbReference type="Gene3D" id="1.10.10.10">
    <property type="entry name" value="Winged helix-like DNA-binding domain superfamily/Winged helix DNA-binding domain"/>
    <property type="match status" value="1"/>
</dbReference>
<keyword evidence="1 7" id="KW-0489">Methyltransferase</keyword>
<dbReference type="PROSITE" id="PS51683">
    <property type="entry name" value="SAM_OMT_II"/>
    <property type="match status" value="1"/>
</dbReference>
<dbReference type="Gene3D" id="3.40.50.150">
    <property type="entry name" value="Vaccinia Virus protein VP39"/>
    <property type="match status" value="1"/>
</dbReference>
<dbReference type="PANTHER" id="PTHR43712:SF2">
    <property type="entry name" value="O-METHYLTRANSFERASE CICE"/>
    <property type="match status" value="1"/>
</dbReference>
<protein>
    <submittedName>
        <fullName evidence="7">Methyltransferase</fullName>
    </submittedName>
</protein>
<dbReference type="InterPro" id="IPR012967">
    <property type="entry name" value="COMT_dimerisation"/>
</dbReference>